<dbReference type="SUPFAM" id="SSF51905">
    <property type="entry name" value="FAD/NAD(P)-binding domain"/>
    <property type="match status" value="1"/>
</dbReference>
<dbReference type="PANTHER" id="PTHR43476">
    <property type="entry name" value="3-(3-HYDROXY-PHENYL)PROPIONATE/3-HYDROXYCINNAMIC ACID HYDROXYLASE"/>
    <property type="match status" value="1"/>
</dbReference>
<dbReference type="InterPro" id="IPR002938">
    <property type="entry name" value="FAD-bd"/>
</dbReference>
<dbReference type="InterPro" id="IPR050631">
    <property type="entry name" value="PheA/TfdB_FAD_monoxygenase"/>
</dbReference>
<protein>
    <submittedName>
        <fullName evidence="3">Bifunctional 3-(3-hydroxy-phenyl)propionate/3-hydroxycinnamic acid hydroxylase</fullName>
    </submittedName>
</protein>
<dbReference type="RefSeq" id="WP_369287523.1">
    <property type="nucleotide sequence ID" value="NZ_JBFTEG010000007.1"/>
</dbReference>
<comment type="caution">
    <text evidence="3">The sequence shown here is derived from an EMBL/GenBank/DDBJ whole genome shotgun (WGS) entry which is preliminary data.</text>
</comment>
<dbReference type="PRINTS" id="PR00420">
    <property type="entry name" value="RNGMNOXGNASE"/>
</dbReference>
<dbReference type="EMBL" id="JBFTEG010000007">
    <property type="protein sequence ID" value="MEX6502556.1"/>
    <property type="molecule type" value="Genomic_DNA"/>
</dbReference>
<feature type="domain" description="FAD-binding" evidence="2">
    <location>
        <begin position="8"/>
        <end position="344"/>
    </location>
</feature>
<organism evidence="3 4">
    <name type="scientific">Pseudomonas zhanjiangensis</name>
    <dbReference type="NCBI Taxonomy" id="3239015"/>
    <lineage>
        <taxon>Bacteria</taxon>
        <taxon>Pseudomonadati</taxon>
        <taxon>Pseudomonadota</taxon>
        <taxon>Gammaproteobacteria</taxon>
        <taxon>Pseudomonadales</taxon>
        <taxon>Pseudomonadaceae</taxon>
        <taxon>Pseudomonas</taxon>
    </lineage>
</organism>
<dbReference type="PANTHER" id="PTHR43476:SF3">
    <property type="entry name" value="FAD-BINDING MONOOXYGENASE"/>
    <property type="match status" value="1"/>
</dbReference>
<sequence>MASQTGHFDVVIIGAGPCGVTAANLLGSQGIDTLVVDKAADVLPIPRAIGMCNEGARILQGIGLYQRALQDMRLIDKVRFLATGGQEIFHADTGAQVNGFAEQHMFYQPHLERQLRDGLQRHPSVQLETACECLQIDQLDSGVRLWLKDAQGRRRQVTCQYLLAADGARSTVRKVLGLDFKGKTYAQDWLILDVGKDPCPNHELVFLCDPRRPGVTMSAPFGKRRWEFLIKDGESHQQMLSDASVRQLLEPWGDAKAMQVERRAVYTFHARVAERFRDGRVFLLGDAAHITPPFAGQGMMAGLRDAHNLSWKLAAVLRGRLGEQILDSYDRERRPQARQVIDFARFVGVTILPQRRWSASLRDGVFRGLKWLGLHSENKGLRLKKPCNHINGSRWAHLWRGRALHLGIEIPQQPLFDEQGRVVSLDAHLAGQFHLIGADCDPLRFLADSTLQRWRQLDGRSLTIASRPKVGALSDSRGDYRWLAGRRPVVLVRPDRMMVLRCSPRQLDRQLNRYLDSIGCQPELDSHYLSPAY</sequence>
<proteinExistence type="predicted"/>
<dbReference type="InterPro" id="IPR036188">
    <property type="entry name" value="FAD/NAD-bd_sf"/>
</dbReference>
<evidence type="ECO:0000259" key="2">
    <source>
        <dbReference type="Pfam" id="PF01494"/>
    </source>
</evidence>
<evidence type="ECO:0000313" key="3">
    <source>
        <dbReference type="EMBL" id="MEX6502556.1"/>
    </source>
</evidence>
<dbReference type="Pfam" id="PF01494">
    <property type="entry name" value="FAD_binding_3"/>
    <property type="match status" value="1"/>
</dbReference>
<dbReference type="Gene3D" id="3.50.50.60">
    <property type="entry name" value="FAD/NAD(P)-binding domain"/>
    <property type="match status" value="1"/>
</dbReference>
<evidence type="ECO:0000256" key="1">
    <source>
        <dbReference type="ARBA" id="ARBA00023002"/>
    </source>
</evidence>
<name>A0ABV3YTA7_9PSED</name>
<keyword evidence="1" id="KW-0560">Oxidoreductase</keyword>
<accession>A0ABV3YTA7</accession>
<keyword evidence="4" id="KW-1185">Reference proteome</keyword>
<gene>
    <name evidence="3" type="ORF">AB5S05_10820</name>
</gene>
<dbReference type="NCBIfam" id="NF004829">
    <property type="entry name" value="PRK06183.1-3"/>
    <property type="match status" value="1"/>
</dbReference>
<dbReference type="Proteomes" id="UP001560296">
    <property type="component" value="Unassembled WGS sequence"/>
</dbReference>
<dbReference type="Gene3D" id="3.30.70.2450">
    <property type="match status" value="1"/>
</dbReference>
<reference evidence="3 4" key="1">
    <citation type="submission" date="2024-07" db="EMBL/GenBank/DDBJ databases">
        <authorList>
            <person name="Li M."/>
        </authorList>
    </citation>
    <scope>NUCLEOTIDE SEQUENCE [LARGE SCALE GENOMIC DNA]</scope>
    <source>
        <strain evidence="3 4">25A3E</strain>
    </source>
</reference>
<evidence type="ECO:0000313" key="4">
    <source>
        <dbReference type="Proteomes" id="UP001560296"/>
    </source>
</evidence>